<dbReference type="Proteomes" id="UP000298030">
    <property type="component" value="Unassembled WGS sequence"/>
</dbReference>
<dbReference type="EMBL" id="QPFP01000004">
    <property type="protein sequence ID" value="TEB37661.1"/>
    <property type="molecule type" value="Genomic_DNA"/>
</dbReference>
<protein>
    <submittedName>
        <fullName evidence="1">Uncharacterized protein</fullName>
    </submittedName>
</protein>
<evidence type="ECO:0000313" key="1">
    <source>
        <dbReference type="EMBL" id="TEB37661.1"/>
    </source>
</evidence>
<dbReference type="AlphaFoldDB" id="A0A4Y7TUK7"/>
<reference evidence="1 2" key="1">
    <citation type="journal article" date="2019" name="Nat. Ecol. Evol.">
        <title>Megaphylogeny resolves global patterns of mushroom evolution.</title>
        <authorList>
            <person name="Varga T."/>
            <person name="Krizsan K."/>
            <person name="Foldi C."/>
            <person name="Dima B."/>
            <person name="Sanchez-Garcia M."/>
            <person name="Sanchez-Ramirez S."/>
            <person name="Szollosi G.J."/>
            <person name="Szarkandi J.G."/>
            <person name="Papp V."/>
            <person name="Albert L."/>
            <person name="Andreopoulos W."/>
            <person name="Angelini C."/>
            <person name="Antonin V."/>
            <person name="Barry K.W."/>
            <person name="Bougher N.L."/>
            <person name="Buchanan P."/>
            <person name="Buyck B."/>
            <person name="Bense V."/>
            <person name="Catcheside P."/>
            <person name="Chovatia M."/>
            <person name="Cooper J."/>
            <person name="Damon W."/>
            <person name="Desjardin D."/>
            <person name="Finy P."/>
            <person name="Geml J."/>
            <person name="Haridas S."/>
            <person name="Hughes K."/>
            <person name="Justo A."/>
            <person name="Karasinski D."/>
            <person name="Kautmanova I."/>
            <person name="Kiss B."/>
            <person name="Kocsube S."/>
            <person name="Kotiranta H."/>
            <person name="LaButti K.M."/>
            <person name="Lechner B.E."/>
            <person name="Liimatainen K."/>
            <person name="Lipzen A."/>
            <person name="Lukacs Z."/>
            <person name="Mihaltcheva S."/>
            <person name="Morgado L.N."/>
            <person name="Niskanen T."/>
            <person name="Noordeloos M.E."/>
            <person name="Ohm R.A."/>
            <person name="Ortiz-Santana B."/>
            <person name="Ovrebo C."/>
            <person name="Racz N."/>
            <person name="Riley R."/>
            <person name="Savchenko A."/>
            <person name="Shiryaev A."/>
            <person name="Soop K."/>
            <person name="Spirin V."/>
            <person name="Szebenyi C."/>
            <person name="Tomsovsky M."/>
            <person name="Tulloss R.E."/>
            <person name="Uehling J."/>
            <person name="Grigoriev I.V."/>
            <person name="Vagvolgyi C."/>
            <person name="Papp T."/>
            <person name="Martin F.M."/>
            <person name="Miettinen O."/>
            <person name="Hibbett D.S."/>
            <person name="Nagy L.G."/>
        </authorList>
    </citation>
    <scope>NUCLEOTIDE SEQUENCE [LARGE SCALE GENOMIC DNA]</scope>
    <source>
        <strain evidence="1 2">FP101781</strain>
    </source>
</reference>
<comment type="caution">
    <text evidence="1">The sequence shown here is derived from an EMBL/GenBank/DDBJ whole genome shotgun (WGS) entry which is preliminary data.</text>
</comment>
<keyword evidence="2" id="KW-1185">Reference proteome</keyword>
<sequence>MGLAPPIDSVPHSFVSKEEAVVLQNPLDRSVPRTVKFFDPYRTLCIAKVGPSHWNYLEPLPRTTSPP</sequence>
<organism evidence="1 2">
    <name type="scientific">Coprinellus micaceus</name>
    <name type="common">Glistening ink-cap mushroom</name>
    <name type="synonym">Coprinus micaceus</name>
    <dbReference type="NCBI Taxonomy" id="71717"/>
    <lineage>
        <taxon>Eukaryota</taxon>
        <taxon>Fungi</taxon>
        <taxon>Dikarya</taxon>
        <taxon>Basidiomycota</taxon>
        <taxon>Agaricomycotina</taxon>
        <taxon>Agaricomycetes</taxon>
        <taxon>Agaricomycetidae</taxon>
        <taxon>Agaricales</taxon>
        <taxon>Agaricineae</taxon>
        <taxon>Psathyrellaceae</taxon>
        <taxon>Coprinellus</taxon>
    </lineage>
</organism>
<accession>A0A4Y7TUK7</accession>
<proteinExistence type="predicted"/>
<gene>
    <name evidence="1" type="ORF">FA13DRAFT_1726775</name>
</gene>
<evidence type="ECO:0000313" key="2">
    <source>
        <dbReference type="Proteomes" id="UP000298030"/>
    </source>
</evidence>
<name>A0A4Y7TUK7_COPMI</name>